<sequence>MFLQNLKKYRKTIIILFTVIILLASAVIFYVSRVSPKCINGNCKIGFGTLELRDGSYYVGSFYNSKFHDFGTFIASNGDKYEGYWHRGEKNGYGKYSYSDGSIYEGSFKRNKKSGKGRFTWPDSTVLEGSFIEGEPNGDTIVTLPSKVVLKGFYKDGIVINGQGIYIYDNGTRYIGDWKDGKRHGYGTLFSSEGAALKTGKWENDLFTTNLAK</sequence>
<dbReference type="Proteomes" id="UP000298058">
    <property type="component" value="Unassembled WGS sequence"/>
</dbReference>
<reference evidence="3" key="1">
    <citation type="journal article" date="2019" name="PLoS Negl. Trop. Dis.">
        <title>Revisiting the worldwide diversity of Leptospira species in the environment.</title>
        <authorList>
            <person name="Vincent A.T."/>
            <person name="Schiettekatte O."/>
            <person name="Bourhy P."/>
            <person name="Veyrier F.J."/>
            <person name="Picardeau M."/>
        </authorList>
    </citation>
    <scope>NUCLEOTIDE SEQUENCE [LARGE SCALE GENOMIC DNA]</scope>
    <source>
        <strain evidence="3">201300427</strain>
    </source>
</reference>
<dbReference type="EMBL" id="RQHW01000027">
    <property type="protein sequence ID" value="TGN19796.1"/>
    <property type="molecule type" value="Genomic_DNA"/>
</dbReference>
<dbReference type="Gene3D" id="2.20.110.10">
    <property type="entry name" value="Histone H3 K4-specific methyltransferase SET7/9 N-terminal domain"/>
    <property type="match status" value="3"/>
</dbReference>
<keyword evidence="2" id="KW-1133">Transmembrane helix</keyword>
<dbReference type="PANTHER" id="PTHR23084">
    <property type="entry name" value="PHOSPHATIDYLINOSITOL-4-PHOSPHATE 5-KINASE RELATED"/>
    <property type="match status" value="1"/>
</dbReference>
<dbReference type="RefSeq" id="WP_135759856.1">
    <property type="nucleotide sequence ID" value="NZ_RQHW01000027.1"/>
</dbReference>
<feature type="transmembrane region" description="Helical" evidence="2">
    <location>
        <begin position="12"/>
        <end position="31"/>
    </location>
</feature>
<dbReference type="SUPFAM" id="SSF82185">
    <property type="entry name" value="Histone H3 K4-specific methyltransferase SET7/9 N-terminal domain"/>
    <property type="match status" value="2"/>
</dbReference>
<gene>
    <name evidence="3" type="ORF">EHS15_07045</name>
</gene>
<evidence type="ECO:0000313" key="3">
    <source>
        <dbReference type="EMBL" id="TGN19796.1"/>
    </source>
</evidence>
<protein>
    <submittedName>
        <fullName evidence="3">Membrane-binding protein</fullName>
    </submittedName>
</protein>
<dbReference type="InterPro" id="IPR003409">
    <property type="entry name" value="MORN"/>
</dbReference>
<keyword evidence="2" id="KW-0472">Membrane</keyword>
<dbReference type="SMART" id="SM00698">
    <property type="entry name" value="MORN"/>
    <property type="match status" value="4"/>
</dbReference>
<evidence type="ECO:0000256" key="1">
    <source>
        <dbReference type="ARBA" id="ARBA00022737"/>
    </source>
</evidence>
<dbReference type="PANTHER" id="PTHR23084:SF263">
    <property type="entry name" value="MORN REPEAT-CONTAINING PROTEIN 1"/>
    <property type="match status" value="1"/>
</dbReference>
<organism evidence="3 4">
    <name type="scientific">Leptospira idonii</name>
    <dbReference type="NCBI Taxonomy" id="1193500"/>
    <lineage>
        <taxon>Bacteria</taxon>
        <taxon>Pseudomonadati</taxon>
        <taxon>Spirochaetota</taxon>
        <taxon>Spirochaetia</taxon>
        <taxon>Leptospirales</taxon>
        <taxon>Leptospiraceae</taxon>
        <taxon>Leptospira</taxon>
    </lineage>
</organism>
<name>A0A4V3JYF2_9LEPT</name>
<comment type="caution">
    <text evidence="3">The sequence shown here is derived from an EMBL/GenBank/DDBJ whole genome shotgun (WGS) entry which is preliminary data.</text>
</comment>
<evidence type="ECO:0000256" key="2">
    <source>
        <dbReference type="SAM" id="Phobius"/>
    </source>
</evidence>
<keyword evidence="1" id="KW-0677">Repeat</keyword>
<proteinExistence type="predicted"/>
<keyword evidence="2" id="KW-0812">Transmembrane</keyword>
<evidence type="ECO:0000313" key="4">
    <source>
        <dbReference type="Proteomes" id="UP000298058"/>
    </source>
</evidence>
<keyword evidence="4" id="KW-1185">Reference proteome</keyword>
<dbReference type="AlphaFoldDB" id="A0A4V3JYF2"/>
<dbReference type="OrthoDB" id="346046at2"/>
<dbReference type="Pfam" id="PF02493">
    <property type="entry name" value="MORN"/>
    <property type="match status" value="5"/>
</dbReference>
<accession>A0A4V3JYF2</accession>